<keyword evidence="2" id="KW-0539">Nucleus</keyword>
<proteinExistence type="predicted"/>
<protein>
    <submittedName>
        <fullName evidence="4">Component of IIS longevity pathway SMK-1-domain-containing protein</fullName>
    </submittedName>
</protein>
<evidence type="ECO:0000256" key="2">
    <source>
        <dbReference type="ARBA" id="ARBA00023242"/>
    </source>
</evidence>
<keyword evidence="5" id="KW-1185">Reference proteome</keyword>
<dbReference type="InterPro" id="IPR051137">
    <property type="entry name" value="PP4R3-like"/>
</dbReference>
<evidence type="ECO:0000259" key="3">
    <source>
        <dbReference type="Pfam" id="PF04802"/>
    </source>
</evidence>
<dbReference type="PANTHER" id="PTHR23318:SF0">
    <property type="entry name" value="SERINE_THREONINE-PROTEIN PHOSPHATASE 4 REGULATORY SUBUNIT 3"/>
    <property type="match status" value="1"/>
</dbReference>
<evidence type="ECO:0000313" key="4">
    <source>
        <dbReference type="EMBL" id="KAG5456908.1"/>
    </source>
</evidence>
<dbReference type="AlphaFoldDB" id="A0A8H8DG10"/>
<dbReference type="EMBL" id="JAEFCI010010957">
    <property type="protein sequence ID" value="KAG5456908.1"/>
    <property type="molecule type" value="Genomic_DNA"/>
</dbReference>
<dbReference type="GO" id="GO:0006974">
    <property type="term" value="P:DNA damage response"/>
    <property type="evidence" value="ECO:0007669"/>
    <property type="project" value="TreeGrafter"/>
</dbReference>
<reference evidence="4 5" key="1">
    <citation type="journal article" name="Sci. Rep.">
        <title>Genome-scale phylogenetic analyses confirm Olpidium as the closest living zoosporic fungus to the non-flagellated, terrestrial fungi.</title>
        <authorList>
            <person name="Chang Y."/>
            <person name="Rochon D."/>
            <person name="Sekimoto S."/>
            <person name="Wang Y."/>
            <person name="Chovatia M."/>
            <person name="Sandor L."/>
            <person name="Salamov A."/>
            <person name="Grigoriev I.V."/>
            <person name="Stajich J.E."/>
            <person name="Spatafora J.W."/>
        </authorList>
    </citation>
    <scope>NUCLEOTIDE SEQUENCE [LARGE SCALE GENOMIC DNA]</scope>
    <source>
        <strain evidence="4">S191</strain>
    </source>
</reference>
<comment type="subcellular location">
    <subcellularLocation>
        <location evidence="1">Nucleus</location>
    </subcellularLocation>
</comment>
<dbReference type="GO" id="GO:0030289">
    <property type="term" value="C:protein phosphatase 4 complex"/>
    <property type="evidence" value="ECO:0007669"/>
    <property type="project" value="TreeGrafter"/>
</dbReference>
<evidence type="ECO:0000313" key="5">
    <source>
        <dbReference type="Proteomes" id="UP000673691"/>
    </source>
</evidence>
<feature type="domain" description="Serine/threonine-protein phosphatase 4 regulatory subunit 3-like central" evidence="3">
    <location>
        <begin position="25"/>
        <end position="323"/>
    </location>
</feature>
<comment type="caution">
    <text evidence="4">The sequence shown here is derived from an EMBL/GenBank/DDBJ whole genome shotgun (WGS) entry which is preliminary data.</text>
</comment>
<dbReference type="InterPro" id="IPR006887">
    <property type="entry name" value="P4R3-like_central_dom"/>
</dbReference>
<evidence type="ECO:0000256" key="1">
    <source>
        <dbReference type="ARBA" id="ARBA00004123"/>
    </source>
</evidence>
<dbReference type="InterPro" id="IPR016024">
    <property type="entry name" value="ARM-type_fold"/>
</dbReference>
<dbReference type="OrthoDB" id="27483at2759"/>
<dbReference type="GO" id="GO:0072542">
    <property type="term" value="F:protein phosphatase activator activity"/>
    <property type="evidence" value="ECO:0007669"/>
    <property type="project" value="TreeGrafter"/>
</dbReference>
<dbReference type="PANTHER" id="PTHR23318">
    <property type="entry name" value="ATP SYNTHASE GAMMA-RELATED"/>
    <property type="match status" value="1"/>
</dbReference>
<organism evidence="4 5">
    <name type="scientific">Olpidium bornovanus</name>
    <dbReference type="NCBI Taxonomy" id="278681"/>
    <lineage>
        <taxon>Eukaryota</taxon>
        <taxon>Fungi</taxon>
        <taxon>Fungi incertae sedis</taxon>
        <taxon>Olpidiomycota</taxon>
        <taxon>Olpidiomycotina</taxon>
        <taxon>Olpidiomycetes</taxon>
        <taxon>Olpidiales</taxon>
        <taxon>Olpidiaceae</taxon>
        <taxon>Olpidium</taxon>
    </lineage>
</organism>
<dbReference type="SUPFAM" id="SSF48371">
    <property type="entry name" value="ARM repeat"/>
    <property type="match status" value="1"/>
</dbReference>
<dbReference type="Proteomes" id="UP000673691">
    <property type="component" value="Unassembled WGS sequence"/>
</dbReference>
<sequence>MKQDTIFQVAGVHENLTRSPGRETDDPDYPSVNFDYRRYLSDPTIFKEVVPIRDPKLKAKIHETFWLQYLKDVVLARVLDDQAFSILNSRIFFNNVEIISLLQRDRQFFEDLFDLLKEGTDEPIKRRRDAVLFIQQFCTLAKNLQQVNLVALYRYGSSEDIVTPSFCLGPLLAVTDALPGHDARSSLSTHGLFRVFHFAFQDPAANIRMAGADVLSSILEHDPGLVRSYILVQIRTNAQPPLLESIIDRLLTDQDFGVRIQFVEVMRILLGTNRVPGGIEALMEGRPPPRVDEEAAQFLEAFYDPYMKQVCAPLLELSSEDRMVQIGTFLWIPGGTACENIWASGSQPKQLSWLPTPLSFTRVRKKHKNKNKR</sequence>
<dbReference type="GO" id="GO:0005654">
    <property type="term" value="C:nucleoplasm"/>
    <property type="evidence" value="ECO:0007669"/>
    <property type="project" value="TreeGrafter"/>
</dbReference>
<dbReference type="Pfam" id="PF04802">
    <property type="entry name" value="PP4R3"/>
    <property type="match status" value="1"/>
</dbReference>
<name>A0A8H8DG10_9FUNG</name>
<gene>
    <name evidence="4" type="ORF">BJ554DRAFT_3217</name>
</gene>
<accession>A0A8H8DG10</accession>